<dbReference type="Proteomes" id="UP000299102">
    <property type="component" value="Unassembled WGS sequence"/>
</dbReference>
<name>A0A4C1SEI5_EUMVA</name>
<gene>
    <name evidence="2" type="ORF">EVAR_69335_1</name>
</gene>
<feature type="transmembrane region" description="Helical" evidence="1">
    <location>
        <begin position="12"/>
        <end position="38"/>
    </location>
</feature>
<feature type="transmembrane region" description="Helical" evidence="1">
    <location>
        <begin position="50"/>
        <end position="75"/>
    </location>
</feature>
<evidence type="ECO:0000313" key="3">
    <source>
        <dbReference type="Proteomes" id="UP000299102"/>
    </source>
</evidence>
<feature type="transmembrane region" description="Helical" evidence="1">
    <location>
        <begin position="81"/>
        <end position="99"/>
    </location>
</feature>
<keyword evidence="1" id="KW-0812">Transmembrane</keyword>
<keyword evidence="1" id="KW-0472">Membrane</keyword>
<evidence type="ECO:0000313" key="2">
    <source>
        <dbReference type="EMBL" id="GBP00522.1"/>
    </source>
</evidence>
<dbReference type="EMBL" id="BGZK01003366">
    <property type="protein sequence ID" value="GBP00522.1"/>
    <property type="molecule type" value="Genomic_DNA"/>
</dbReference>
<dbReference type="AlphaFoldDB" id="A0A4C1SEI5"/>
<protein>
    <submittedName>
        <fullName evidence="2">Uncharacterized protein</fullName>
    </submittedName>
</protein>
<sequence length="109" mass="11749">MIEIMVVTAADVMTAVVALTETVMAIEEVPVVAVMIFMESVKVVLKKGHVEMTVVVVAVVLAEAALVVAIILTTAVVAVTVVPRNCSFATWISPIWLLLKRTFTKNIQL</sequence>
<keyword evidence="1" id="KW-1133">Transmembrane helix</keyword>
<accession>A0A4C1SEI5</accession>
<proteinExistence type="predicted"/>
<reference evidence="2 3" key="1">
    <citation type="journal article" date="2019" name="Commun. Biol.">
        <title>The bagworm genome reveals a unique fibroin gene that provides high tensile strength.</title>
        <authorList>
            <person name="Kono N."/>
            <person name="Nakamura H."/>
            <person name="Ohtoshi R."/>
            <person name="Tomita M."/>
            <person name="Numata K."/>
            <person name="Arakawa K."/>
        </authorList>
    </citation>
    <scope>NUCLEOTIDE SEQUENCE [LARGE SCALE GENOMIC DNA]</scope>
</reference>
<evidence type="ECO:0000256" key="1">
    <source>
        <dbReference type="SAM" id="Phobius"/>
    </source>
</evidence>
<organism evidence="2 3">
    <name type="scientific">Eumeta variegata</name>
    <name type="common">Bagworm moth</name>
    <name type="synonym">Eumeta japonica</name>
    <dbReference type="NCBI Taxonomy" id="151549"/>
    <lineage>
        <taxon>Eukaryota</taxon>
        <taxon>Metazoa</taxon>
        <taxon>Ecdysozoa</taxon>
        <taxon>Arthropoda</taxon>
        <taxon>Hexapoda</taxon>
        <taxon>Insecta</taxon>
        <taxon>Pterygota</taxon>
        <taxon>Neoptera</taxon>
        <taxon>Endopterygota</taxon>
        <taxon>Lepidoptera</taxon>
        <taxon>Glossata</taxon>
        <taxon>Ditrysia</taxon>
        <taxon>Tineoidea</taxon>
        <taxon>Psychidae</taxon>
        <taxon>Oiketicinae</taxon>
        <taxon>Eumeta</taxon>
    </lineage>
</organism>
<comment type="caution">
    <text evidence="2">The sequence shown here is derived from an EMBL/GenBank/DDBJ whole genome shotgun (WGS) entry which is preliminary data.</text>
</comment>
<keyword evidence="3" id="KW-1185">Reference proteome</keyword>